<feature type="transmembrane region" description="Helical" evidence="1">
    <location>
        <begin position="54"/>
        <end position="78"/>
    </location>
</feature>
<dbReference type="EMBL" id="JACJHR010000017">
    <property type="protein sequence ID" value="MBB2500297.1"/>
    <property type="molecule type" value="Genomic_DNA"/>
</dbReference>
<evidence type="ECO:0000256" key="1">
    <source>
        <dbReference type="SAM" id="Phobius"/>
    </source>
</evidence>
<organism evidence="2 3">
    <name type="scientific">Amycolatopsis echigonensis</name>
    <dbReference type="NCBI Taxonomy" id="2576905"/>
    <lineage>
        <taxon>Bacteria</taxon>
        <taxon>Bacillati</taxon>
        <taxon>Actinomycetota</taxon>
        <taxon>Actinomycetes</taxon>
        <taxon>Pseudonocardiales</taxon>
        <taxon>Pseudonocardiaceae</taxon>
        <taxon>Amycolatopsis</taxon>
    </lineage>
</organism>
<proteinExistence type="predicted"/>
<evidence type="ECO:0000313" key="2">
    <source>
        <dbReference type="EMBL" id="MBB2500297.1"/>
    </source>
</evidence>
<evidence type="ECO:0000313" key="3">
    <source>
        <dbReference type="Proteomes" id="UP000550260"/>
    </source>
</evidence>
<name>A0A8E2B406_9PSEU</name>
<keyword evidence="1" id="KW-1133">Transmembrane helix</keyword>
<gene>
    <name evidence="2" type="ORF">H5411_14330</name>
</gene>
<keyword evidence="1" id="KW-0472">Membrane</keyword>
<accession>A0A8E2B406</accession>
<dbReference type="Proteomes" id="UP000550260">
    <property type="component" value="Unassembled WGS sequence"/>
</dbReference>
<comment type="caution">
    <text evidence="2">The sequence shown here is derived from an EMBL/GenBank/DDBJ whole genome shotgun (WGS) entry which is preliminary data.</text>
</comment>
<protein>
    <submittedName>
        <fullName evidence="2">Uncharacterized protein</fullName>
    </submittedName>
</protein>
<feature type="transmembrane region" description="Helical" evidence="1">
    <location>
        <begin position="165"/>
        <end position="188"/>
    </location>
</feature>
<dbReference type="AlphaFoldDB" id="A0A8E2B406"/>
<keyword evidence="1" id="KW-0812">Transmembrane</keyword>
<sequence length="198" mass="20762">MNLGGGSAPRRPPRALFPRLGHICPRTLPFSRFSRHSRSMASGGFRASAVRGRVFLLPVLAAAVAVSAAAGVWLGLWIHRQGSAAIGRAPGQSVVAAVQPGSGALRGSEGAAVPDTRRVTWTAPDGGTEEAAIPLRSDPAARGLTRVRVDARGRLRPSSPDRIDVLSVSVITTIAWETVTAIAGFGLYRRFVRGRVAA</sequence>
<reference evidence="2 3" key="1">
    <citation type="submission" date="2020-08" db="EMBL/GenBank/DDBJ databases">
        <title>Amycolatopsis echigonensis JCM 21831.</title>
        <authorList>
            <person name="Tedsree N."/>
            <person name="Kuncharoen N."/>
            <person name="Likhitwitayawuid K."/>
            <person name="Tanasupawat S."/>
        </authorList>
    </citation>
    <scope>NUCLEOTIDE SEQUENCE [LARGE SCALE GENOMIC DNA]</scope>
    <source>
        <strain evidence="2 3">JCM 21831</strain>
    </source>
</reference>